<proteinExistence type="predicted"/>
<protein>
    <submittedName>
        <fullName evidence="2">Uncharacterized protein</fullName>
    </submittedName>
</protein>
<feature type="region of interest" description="Disordered" evidence="1">
    <location>
        <begin position="1"/>
        <end position="24"/>
    </location>
</feature>
<keyword evidence="3" id="KW-1185">Reference proteome</keyword>
<evidence type="ECO:0000256" key="1">
    <source>
        <dbReference type="SAM" id="MobiDB-lite"/>
    </source>
</evidence>
<gene>
    <name evidence="2" type="ORF">VFH_VI059200</name>
</gene>
<dbReference type="Proteomes" id="UP001157006">
    <property type="component" value="Chromosome 6"/>
</dbReference>
<sequence>MINFKHDKNAEGERGQTDDDVSRLARTREGDVSDAFCISDATVTEQLAAAVLICVCRCAVALEMKESRADGGYGEIGQREKKECGSGSLETKGNVCKAEYGFVKIDA</sequence>
<dbReference type="EMBL" id="OX451741">
    <property type="protein sequence ID" value="CAI8617079.1"/>
    <property type="molecule type" value="Genomic_DNA"/>
</dbReference>
<evidence type="ECO:0000313" key="3">
    <source>
        <dbReference type="Proteomes" id="UP001157006"/>
    </source>
</evidence>
<dbReference type="AlphaFoldDB" id="A0AAV1B6R3"/>
<name>A0AAV1B6R3_VICFA</name>
<organism evidence="2 3">
    <name type="scientific">Vicia faba</name>
    <name type="common">Broad bean</name>
    <name type="synonym">Faba vulgaris</name>
    <dbReference type="NCBI Taxonomy" id="3906"/>
    <lineage>
        <taxon>Eukaryota</taxon>
        <taxon>Viridiplantae</taxon>
        <taxon>Streptophyta</taxon>
        <taxon>Embryophyta</taxon>
        <taxon>Tracheophyta</taxon>
        <taxon>Spermatophyta</taxon>
        <taxon>Magnoliopsida</taxon>
        <taxon>eudicotyledons</taxon>
        <taxon>Gunneridae</taxon>
        <taxon>Pentapetalae</taxon>
        <taxon>rosids</taxon>
        <taxon>fabids</taxon>
        <taxon>Fabales</taxon>
        <taxon>Fabaceae</taxon>
        <taxon>Papilionoideae</taxon>
        <taxon>50 kb inversion clade</taxon>
        <taxon>NPAAA clade</taxon>
        <taxon>Hologalegina</taxon>
        <taxon>IRL clade</taxon>
        <taxon>Fabeae</taxon>
        <taxon>Vicia</taxon>
    </lineage>
</organism>
<accession>A0AAV1B6R3</accession>
<reference evidence="2 3" key="1">
    <citation type="submission" date="2023-01" db="EMBL/GenBank/DDBJ databases">
        <authorList>
            <person name="Kreplak J."/>
        </authorList>
    </citation>
    <scope>NUCLEOTIDE SEQUENCE [LARGE SCALE GENOMIC DNA]</scope>
</reference>
<evidence type="ECO:0000313" key="2">
    <source>
        <dbReference type="EMBL" id="CAI8617079.1"/>
    </source>
</evidence>